<dbReference type="SMART" id="SM00494">
    <property type="entry name" value="ChtBD2"/>
    <property type="match status" value="1"/>
</dbReference>
<dbReference type="InterPro" id="IPR036508">
    <property type="entry name" value="Chitin-bd_dom_sf"/>
</dbReference>
<dbReference type="InterPro" id="IPR002557">
    <property type="entry name" value="Chitin-bd_dom"/>
</dbReference>
<dbReference type="EMBL" id="SDOV01000007">
    <property type="protein sequence ID" value="KAH7639188.1"/>
    <property type="molecule type" value="Genomic_DNA"/>
</dbReference>
<dbReference type="Pfam" id="PF01607">
    <property type="entry name" value="CBM_14"/>
    <property type="match status" value="1"/>
</dbReference>
<dbReference type="AlphaFoldDB" id="A0A9D4SEY1"/>
<proteinExistence type="predicted"/>
<dbReference type="SUPFAM" id="SSF57625">
    <property type="entry name" value="Invertebrate chitin-binding proteins"/>
    <property type="match status" value="1"/>
</dbReference>
<dbReference type="InterPro" id="IPR052976">
    <property type="entry name" value="Scoloptoxin-like"/>
</dbReference>
<gene>
    <name evidence="2" type="ORF">HUG17_3221</name>
</gene>
<dbReference type="PANTHER" id="PTHR22933:SF43">
    <property type="entry name" value="LP10131P"/>
    <property type="match status" value="1"/>
</dbReference>
<reference evidence="2" key="1">
    <citation type="submission" date="2020-06" db="EMBL/GenBank/DDBJ databases">
        <authorList>
            <person name="Ji K."/>
            <person name="Li J."/>
        </authorList>
    </citation>
    <scope>NUCLEOTIDE SEQUENCE</scope>
    <source>
        <strain evidence="2">JKM2019</strain>
        <tissue evidence="2">Whole body</tissue>
    </source>
</reference>
<evidence type="ECO:0000259" key="1">
    <source>
        <dbReference type="PROSITE" id="PS50940"/>
    </source>
</evidence>
<reference evidence="2" key="2">
    <citation type="journal article" date="2021" name="World Allergy Organ. J.">
        <title>Chromosome-level assembly of Dermatophagoides farinae genome and transcriptome reveals two novel allergens Der f 37 and Der f 39.</title>
        <authorList>
            <person name="Chen J."/>
            <person name="Cai Z."/>
            <person name="Fan D."/>
            <person name="Hu J."/>
            <person name="Hou Y."/>
            <person name="He Y."/>
            <person name="Zhang Z."/>
            <person name="Zhao Z."/>
            <person name="Gao P."/>
            <person name="Hu W."/>
            <person name="Sun J."/>
            <person name="Li J."/>
            <person name="Ji K."/>
        </authorList>
    </citation>
    <scope>NUCLEOTIDE SEQUENCE</scope>
    <source>
        <strain evidence="2">JKM2019</strain>
    </source>
</reference>
<accession>A0A9D4SEY1</accession>
<sequence>MIMIESSISRRRTQRISRTGLPDGARIITMGKDFNSTFKCEKDKDGFFADVEYQCRIFHRCHTAHNAGNRIQVLHYSFFCSDRLVFDQSTHTCRRRADAIPCETSPMFFDLNDRIGSDGPFLTHADIDRAKAAALNSI</sequence>
<evidence type="ECO:0000313" key="2">
    <source>
        <dbReference type="EMBL" id="KAH7639188.1"/>
    </source>
</evidence>
<dbReference type="GO" id="GO:0008061">
    <property type="term" value="F:chitin binding"/>
    <property type="evidence" value="ECO:0007669"/>
    <property type="project" value="InterPro"/>
</dbReference>
<dbReference type="GO" id="GO:0005576">
    <property type="term" value="C:extracellular region"/>
    <property type="evidence" value="ECO:0007669"/>
    <property type="project" value="InterPro"/>
</dbReference>
<dbReference type="Gene3D" id="2.170.140.10">
    <property type="entry name" value="Chitin binding domain"/>
    <property type="match status" value="1"/>
</dbReference>
<name>A0A9D4SEY1_DERFA</name>
<feature type="domain" description="Chitin-binding type-2" evidence="1">
    <location>
        <begin position="37"/>
        <end position="104"/>
    </location>
</feature>
<dbReference type="Proteomes" id="UP000828236">
    <property type="component" value="Unassembled WGS sequence"/>
</dbReference>
<dbReference type="PROSITE" id="PS50940">
    <property type="entry name" value="CHIT_BIND_II"/>
    <property type="match status" value="1"/>
</dbReference>
<comment type="caution">
    <text evidence="2">The sequence shown here is derived from an EMBL/GenBank/DDBJ whole genome shotgun (WGS) entry which is preliminary data.</text>
</comment>
<dbReference type="PANTHER" id="PTHR22933">
    <property type="entry name" value="FI18007P1-RELATED"/>
    <property type="match status" value="1"/>
</dbReference>
<organism evidence="2">
    <name type="scientific">Dermatophagoides farinae</name>
    <name type="common">American house dust mite</name>
    <dbReference type="NCBI Taxonomy" id="6954"/>
    <lineage>
        <taxon>Eukaryota</taxon>
        <taxon>Metazoa</taxon>
        <taxon>Ecdysozoa</taxon>
        <taxon>Arthropoda</taxon>
        <taxon>Chelicerata</taxon>
        <taxon>Arachnida</taxon>
        <taxon>Acari</taxon>
        <taxon>Acariformes</taxon>
        <taxon>Sarcoptiformes</taxon>
        <taxon>Astigmata</taxon>
        <taxon>Psoroptidia</taxon>
        <taxon>Analgoidea</taxon>
        <taxon>Pyroglyphidae</taxon>
        <taxon>Dermatophagoidinae</taxon>
        <taxon>Dermatophagoides</taxon>
    </lineage>
</organism>
<protein>
    <recommendedName>
        <fullName evidence="1">Chitin-binding type-2 domain-containing protein</fullName>
    </recommendedName>
</protein>